<comment type="catalytic activity">
    <reaction evidence="1">
        <text>Release of an N-terminal amino acid, Xaa-|-Yaa- from a peptide, amide or arylamide. Xaa is preferably Ala, but may be most amino acids including Pro (slow action). When a terminal hydrophobic residue is followed by a prolyl residue, the two may be released as an intact Xaa-Pro dipeptide.</text>
        <dbReference type="EC" id="3.4.11.2"/>
    </reaction>
</comment>
<evidence type="ECO:0000256" key="12">
    <source>
        <dbReference type="ARBA" id="ARBA00031533"/>
    </source>
</evidence>
<evidence type="ECO:0000256" key="3">
    <source>
        <dbReference type="ARBA" id="ARBA00010136"/>
    </source>
</evidence>
<dbReference type="InterPro" id="IPR050344">
    <property type="entry name" value="Peptidase_M1_aminopeptidases"/>
</dbReference>
<evidence type="ECO:0000256" key="5">
    <source>
        <dbReference type="ARBA" id="ARBA00015611"/>
    </source>
</evidence>
<dbReference type="InterPro" id="IPR001930">
    <property type="entry name" value="Peptidase_M1"/>
</dbReference>
<feature type="domain" description="Peptidase M1 membrane alanine aminopeptidase" evidence="14">
    <location>
        <begin position="107"/>
        <end position="265"/>
    </location>
</feature>
<evidence type="ECO:0000256" key="2">
    <source>
        <dbReference type="ARBA" id="ARBA00001947"/>
    </source>
</evidence>
<evidence type="ECO:0000256" key="13">
    <source>
        <dbReference type="SAM" id="MobiDB-lite"/>
    </source>
</evidence>
<keyword evidence="8" id="KW-0378">Hydrolase</keyword>
<dbReference type="Proteomes" id="UP000245166">
    <property type="component" value="Unassembled WGS sequence"/>
</dbReference>
<evidence type="ECO:0000256" key="9">
    <source>
        <dbReference type="ARBA" id="ARBA00022833"/>
    </source>
</evidence>
<keyword evidence="9" id="KW-0862">Zinc</keyword>
<evidence type="ECO:0000313" key="16">
    <source>
        <dbReference type="Proteomes" id="UP000245166"/>
    </source>
</evidence>
<evidence type="ECO:0000259" key="14">
    <source>
        <dbReference type="Pfam" id="PF01433"/>
    </source>
</evidence>
<organism evidence="15 16">
    <name type="scientific">Serinibacter arcticus</name>
    <dbReference type="NCBI Taxonomy" id="1655435"/>
    <lineage>
        <taxon>Bacteria</taxon>
        <taxon>Bacillati</taxon>
        <taxon>Actinomycetota</taxon>
        <taxon>Actinomycetes</taxon>
        <taxon>Micrococcales</taxon>
        <taxon>Beutenbergiaceae</taxon>
        <taxon>Serinibacter</taxon>
    </lineage>
</organism>
<dbReference type="Pfam" id="PF01433">
    <property type="entry name" value="Peptidase_M1"/>
    <property type="match status" value="1"/>
</dbReference>
<sequence length="280" mass="30676">MAGLLQRRAGHRPAAGPEGWRTFGWAAPEPMATYLTTLFIDTFTSTTTVTDGGVTIYNTFSPGVSQAVKDRAARTGEIQDFFEDFFGPYPFTTNGGQFTNDSLGYALETQTRSSYSRNASLGTIAHEIAHQWIGNNVTVASWADMCLNECLAEYAASWLWAEHSSGTNLATKYTGTLTPRLAPAQAAYWSRPLVDMGAGNEFNDVYGRGSLAVHALRLELGDEAFFTLLERWATEKADQNVSFSDFEDLVDDVAGRDVSGFMTAWFRSTGVPAAEYLHLP</sequence>
<evidence type="ECO:0000256" key="10">
    <source>
        <dbReference type="ARBA" id="ARBA00023049"/>
    </source>
</evidence>
<dbReference type="EMBL" id="PYHR01000002">
    <property type="protein sequence ID" value="PWD51804.1"/>
    <property type="molecule type" value="Genomic_DNA"/>
</dbReference>
<dbReference type="Gene3D" id="1.10.390.10">
    <property type="entry name" value="Neutral Protease Domain 2"/>
    <property type="match status" value="1"/>
</dbReference>
<dbReference type="GO" id="GO:0008237">
    <property type="term" value="F:metallopeptidase activity"/>
    <property type="evidence" value="ECO:0007669"/>
    <property type="project" value="UniProtKB-KW"/>
</dbReference>
<dbReference type="GO" id="GO:0016285">
    <property type="term" value="F:alanyl aminopeptidase activity"/>
    <property type="evidence" value="ECO:0007669"/>
    <property type="project" value="UniProtKB-EC"/>
</dbReference>
<keyword evidence="7" id="KW-0479">Metal-binding</keyword>
<dbReference type="PANTHER" id="PTHR11533:SF297">
    <property type="entry name" value="AMINOPEPTIDASE N"/>
    <property type="match status" value="1"/>
</dbReference>
<dbReference type="PRINTS" id="PR00756">
    <property type="entry name" value="ALADIPTASE"/>
</dbReference>
<dbReference type="InterPro" id="IPR014782">
    <property type="entry name" value="Peptidase_M1_dom"/>
</dbReference>
<evidence type="ECO:0000256" key="11">
    <source>
        <dbReference type="ARBA" id="ARBA00029811"/>
    </source>
</evidence>
<protein>
    <recommendedName>
        <fullName evidence="5">Aminopeptidase N</fullName>
        <ecNumber evidence="4">3.4.11.2</ecNumber>
    </recommendedName>
    <alternativeName>
        <fullName evidence="11">Alanine aminopeptidase</fullName>
    </alternativeName>
    <alternativeName>
        <fullName evidence="12">Lysyl aminopeptidase</fullName>
    </alternativeName>
</protein>
<dbReference type="AlphaFoldDB" id="A0A2U1ZXW6"/>
<dbReference type="InterPro" id="IPR027268">
    <property type="entry name" value="Peptidase_M4/M1_CTD_sf"/>
</dbReference>
<evidence type="ECO:0000256" key="7">
    <source>
        <dbReference type="ARBA" id="ARBA00022723"/>
    </source>
</evidence>
<keyword evidence="10" id="KW-0482">Metalloprotease</keyword>
<evidence type="ECO:0000256" key="6">
    <source>
        <dbReference type="ARBA" id="ARBA00022670"/>
    </source>
</evidence>
<keyword evidence="6" id="KW-0645">Protease</keyword>
<evidence type="ECO:0000256" key="1">
    <source>
        <dbReference type="ARBA" id="ARBA00000098"/>
    </source>
</evidence>
<comment type="caution">
    <text evidence="15">The sequence shown here is derived from an EMBL/GenBank/DDBJ whole genome shotgun (WGS) entry which is preliminary data.</text>
</comment>
<accession>A0A2U1ZXW6</accession>
<gene>
    <name evidence="15" type="ORF">C8046_15285</name>
</gene>
<comment type="similarity">
    <text evidence="3">Belongs to the peptidase M1 family.</text>
</comment>
<dbReference type="PANTHER" id="PTHR11533">
    <property type="entry name" value="PROTEASE M1 ZINC METALLOPROTEASE"/>
    <property type="match status" value="1"/>
</dbReference>
<dbReference type="OrthoDB" id="100605at2"/>
<dbReference type="EC" id="3.4.11.2" evidence="4"/>
<evidence type="ECO:0000313" key="15">
    <source>
        <dbReference type="EMBL" id="PWD51804.1"/>
    </source>
</evidence>
<name>A0A2U1ZXW6_9MICO</name>
<dbReference type="GO" id="GO:0006508">
    <property type="term" value="P:proteolysis"/>
    <property type="evidence" value="ECO:0007669"/>
    <property type="project" value="UniProtKB-KW"/>
</dbReference>
<reference evidence="15 16" key="1">
    <citation type="submission" date="2018-03" db="EMBL/GenBank/DDBJ databases">
        <title>Genome assembly of novel Miniimonas species PCH200.</title>
        <authorList>
            <person name="Thakur V."/>
            <person name="Kumar V."/>
            <person name="Singh D."/>
        </authorList>
    </citation>
    <scope>NUCLEOTIDE SEQUENCE [LARGE SCALE GENOMIC DNA]</scope>
    <source>
        <strain evidence="15 16">PCH200</strain>
    </source>
</reference>
<keyword evidence="16" id="KW-1185">Reference proteome</keyword>
<comment type="cofactor">
    <cofactor evidence="2">
        <name>Zn(2+)</name>
        <dbReference type="ChEBI" id="CHEBI:29105"/>
    </cofactor>
</comment>
<evidence type="ECO:0000256" key="8">
    <source>
        <dbReference type="ARBA" id="ARBA00022801"/>
    </source>
</evidence>
<proteinExistence type="inferred from homology"/>
<dbReference type="SUPFAM" id="SSF55486">
    <property type="entry name" value="Metalloproteases ('zincins'), catalytic domain"/>
    <property type="match status" value="1"/>
</dbReference>
<dbReference type="RefSeq" id="WP_109230185.1">
    <property type="nucleotide sequence ID" value="NZ_PYHR01000002.1"/>
</dbReference>
<evidence type="ECO:0000256" key="4">
    <source>
        <dbReference type="ARBA" id="ARBA00012564"/>
    </source>
</evidence>
<dbReference type="GO" id="GO:0008270">
    <property type="term" value="F:zinc ion binding"/>
    <property type="evidence" value="ECO:0007669"/>
    <property type="project" value="InterPro"/>
</dbReference>
<feature type="region of interest" description="Disordered" evidence="13">
    <location>
        <begin position="1"/>
        <end position="21"/>
    </location>
</feature>